<feature type="domain" description="ELYS-like" evidence="3">
    <location>
        <begin position="71"/>
        <end position="289"/>
    </location>
</feature>
<dbReference type="Proteomes" id="UP000319257">
    <property type="component" value="Unassembled WGS sequence"/>
</dbReference>
<evidence type="ECO:0000256" key="1">
    <source>
        <dbReference type="ARBA" id="ARBA00004123"/>
    </source>
</evidence>
<evidence type="ECO:0000256" key="2">
    <source>
        <dbReference type="ARBA" id="ARBA00023242"/>
    </source>
</evidence>
<keyword evidence="5" id="KW-1185">Reference proteome</keyword>
<proteinExistence type="predicted"/>
<dbReference type="PANTHER" id="PTHR21583">
    <property type="entry name" value="ELYS PROTEIN"/>
    <property type="match status" value="1"/>
</dbReference>
<protein>
    <recommendedName>
        <fullName evidence="3">ELYS-like domain-containing protein</fullName>
    </recommendedName>
</protein>
<dbReference type="InterPro" id="IPR025151">
    <property type="entry name" value="ELYS_dom"/>
</dbReference>
<comment type="subcellular location">
    <subcellularLocation>
        <location evidence="1">Nucleus</location>
    </subcellularLocation>
</comment>
<dbReference type="EMBL" id="SKBQ01000080">
    <property type="protein sequence ID" value="TPX08143.1"/>
    <property type="molecule type" value="Genomic_DNA"/>
</dbReference>
<dbReference type="AlphaFoldDB" id="A0A507AKW5"/>
<evidence type="ECO:0000313" key="5">
    <source>
        <dbReference type="Proteomes" id="UP000319257"/>
    </source>
</evidence>
<accession>A0A507AKW5</accession>
<dbReference type="OrthoDB" id="20729at2759"/>
<name>A0A507AKW5_9PEZI</name>
<comment type="caution">
    <text evidence="4">The sequence shown here is derived from an EMBL/GenBank/DDBJ whole genome shotgun (WGS) entry which is preliminary data.</text>
</comment>
<evidence type="ECO:0000313" key="4">
    <source>
        <dbReference type="EMBL" id="TPX08143.1"/>
    </source>
</evidence>
<dbReference type="GO" id="GO:0005634">
    <property type="term" value="C:nucleus"/>
    <property type="evidence" value="ECO:0007669"/>
    <property type="project" value="UniProtKB-SubCell"/>
</dbReference>
<dbReference type="InterPro" id="IPR052620">
    <property type="entry name" value="ELYS/MEL-28_NucAsmblyFactor"/>
</dbReference>
<organism evidence="4 5">
    <name type="scientific">Thyridium curvatum</name>
    <dbReference type="NCBI Taxonomy" id="1093900"/>
    <lineage>
        <taxon>Eukaryota</taxon>
        <taxon>Fungi</taxon>
        <taxon>Dikarya</taxon>
        <taxon>Ascomycota</taxon>
        <taxon>Pezizomycotina</taxon>
        <taxon>Sordariomycetes</taxon>
        <taxon>Sordariomycetidae</taxon>
        <taxon>Thyridiales</taxon>
        <taxon>Thyridiaceae</taxon>
        <taxon>Thyridium</taxon>
    </lineage>
</organism>
<keyword evidence="2" id="KW-0539">Nucleus</keyword>
<sequence length="344" mass="38804">MYIQQSRSLRLGVSTQTQLQHRRFAANEVNMATALDYAQFHQVFRPDVGSPYDQHLIREVEANRKSMNGLLFIDRVLKAMGITKAKVYPPRGENGLHALHQQICAAKMSTHHKLSVLYYLLLDHDDAHPERAQGAYTFAFQAGVPTKYQLFMQGLWYMDRRQFPLALEHLAHPSLLPEFSDDIITTLVHQAENNDYSLALAYYYAVQPVIKASETLELLFGAIARTNVIEAFNFTRAQSEPARQQLFEQLIASVLGGAASQDITTRSSELVGLHFDSSEESWFHDYLTTGEGRKLKKAKDTVMMRLLVTGQYRSGLGEKQMAGQWGVVLQGFKQGMGGRAAYQA</sequence>
<dbReference type="GeneID" id="41977657"/>
<reference evidence="4 5" key="1">
    <citation type="submission" date="2019-06" db="EMBL/GenBank/DDBJ databases">
        <title>Draft genome sequence of the filamentous fungus Phialemoniopsis curvata isolated from diesel fuel.</title>
        <authorList>
            <person name="Varaljay V.A."/>
            <person name="Lyon W.J."/>
            <person name="Crouch A.L."/>
            <person name="Drake C.E."/>
            <person name="Hollomon J.M."/>
            <person name="Nadeau L.J."/>
            <person name="Nunn H.S."/>
            <person name="Stevenson B.S."/>
            <person name="Bojanowski C.L."/>
            <person name="Crookes-Goodson W.J."/>
        </authorList>
    </citation>
    <scope>NUCLEOTIDE SEQUENCE [LARGE SCALE GENOMIC DNA]</scope>
    <source>
        <strain evidence="4 5">D216</strain>
    </source>
</reference>
<evidence type="ECO:0000259" key="3">
    <source>
        <dbReference type="Pfam" id="PF13934"/>
    </source>
</evidence>
<dbReference type="PANTHER" id="PTHR21583:SF8">
    <property type="entry name" value="PROTEIN ELYS"/>
    <property type="match status" value="1"/>
</dbReference>
<dbReference type="STRING" id="1093900.A0A507AKW5"/>
<dbReference type="RefSeq" id="XP_030989854.1">
    <property type="nucleotide sequence ID" value="XM_031132803.1"/>
</dbReference>
<gene>
    <name evidence="4" type="ORF">E0L32_010210</name>
</gene>
<dbReference type="Pfam" id="PF13934">
    <property type="entry name" value="ELYS"/>
    <property type="match status" value="1"/>
</dbReference>
<dbReference type="InParanoid" id="A0A507AKW5"/>